<feature type="compositionally biased region" description="Low complexity" evidence="1">
    <location>
        <begin position="669"/>
        <end position="678"/>
    </location>
</feature>
<evidence type="ECO:0000313" key="4">
    <source>
        <dbReference type="Proteomes" id="UP000594364"/>
    </source>
</evidence>
<feature type="compositionally biased region" description="Basic and acidic residues" evidence="1">
    <location>
        <begin position="679"/>
        <end position="689"/>
    </location>
</feature>
<keyword evidence="4" id="KW-1185">Reference proteome</keyword>
<keyword evidence="2" id="KW-0472">Membrane</keyword>
<dbReference type="PANTHER" id="PTHR23242:SF9">
    <property type="entry name" value="TRANSCRIPTION FACTOR HOXA13"/>
    <property type="match status" value="1"/>
</dbReference>
<dbReference type="PANTHER" id="PTHR23242">
    <property type="entry name" value="TRANSCRIPTION FACTOR HOXA13"/>
    <property type="match status" value="1"/>
</dbReference>
<protein>
    <recommendedName>
        <fullName evidence="5">Transcription factor hoxa13</fullName>
    </recommendedName>
</protein>
<feature type="region of interest" description="Disordered" evidence="1">
    <location>
        <begin position="269"/>
        <end position="353"/>
    </location>
</feature>
<feature type="compositionally biased region" description="Polar residues" evidence="1">
    <location>
        <begin position="645"/>
        <end position="656"/>
    </location>
</feature>
<accession>A0A7S9PW70</accession>
<keyword evidence="2" id="KW-1133">Transmembrane helix</keyword>
<evidence type="ECO:0000256" key="1">
    <source>
        <dbReference type="SAM" id="MobiDB-lite"/>
    </source>
</evidence>
<feature type="compositionally biased region" description="Low complexity" evidence="1">
    <location>
        <begin position="278"/>
        <end position="313"/>
    </location>
</feature>
<organism evidence="3 4">
    <name type="scientific">Epichloe festucae (strain Fl1)</name>
    <dbReference type="NCBI Taxonomy" id="877507"/>
    <lineage>
        <taxon>Eukaryota</taxon>
        <taxon>Fungi</taxon>
        <taxon>Dikarya</taxon>
        <taxon>Ascomycota</taxon>
        <taxon>Pezizomycotina</taxon>
        <taxon>Sordariomycetes</taxon>
        <taxon>Hypocreomycetidae</taxon>
        <taxon>Hypocreales</taxon>
        <taxon>Clavicipitaceae</taxon>
        <taxon>Epichloe</taxon>
    </lineage>
</organism>
<dbReference type="Proteomes" id="UP000594364">
    <property type="component" value="Chromosome 3"/>
</dbReference>
<feature type="compositionally biased region" description="Basic and acidic residues" evidence="1">
    <location>
        <begin position="592"/>
        <end position="616"/>
    </location>
</feature>
<gene>
    <name evidence="3" type="ORF">C2857_007009</name>
</gene>
<feature type="region of interest" description="Disordered" evidence="1">
    <location>
        <begin position="586"/>
        <end position="689"/>
    </location>
</feature>
<evidence type="ECO:0000313" key="3">
    <source>
        <dbReference type="EMBL" id="QPH02792.1"/>
    </source>
</evidence>
<feature type="transmembrane region" description="Helical" evidence="2">
    <location>
        <begin position="36"/>
        <end position="58"/>
    </location>
</feature>
<dbReference type="EMBL" id="CP031387">
    <property type="protein sequence ID" value="QPH02792.1"/>
    <property type="molecule type" value="Genomic_DNA"/>
</dbReference>
<sequence length="1113" mass="118755">MVVAYSKGGNGTAHTNGKLKGQVKGQRRPMKHKRGFMSWAVNFIARIATWGAILTILLRCPASLEACDKTSPLICKPYYRVKNAITPHVQPYFDQYAAPYVDAAKPYYDTLNNQVLTPTRQYAVLYGSPLVSMGQDLARAQWQLNGQPQLLRIQTWTKSHYDKSISPYWTKVGEVVGPYYGLVQRHAKQAYNGYVLPGYELARPYAVRGYGATAEFTTRTALPAIYWAWGKANSFLDTAVWPQLRVVYVENVEPQLVRIGERLGRYRTKSNATSKVVPSESAAEITSSTASIPSSFSKPSPQNPSTSSASTTAEEPEKSTTEVDEKKPEGDYWNPVQAPAAAENESEKRKTAREMVADDLASWQNKFASQAEEGAGAIEDEVDEIARTMMSENAQVTGKELLKALEDTISSEVMNLKHEIKSIVEIGGSDAREKAVSAIRAAGVAIKKKAQVIRGWREDYDAELQETVLDAADVYFQILDETRNLALQNIGMKWAWTDGVTYKDWQKYHELKKTLSNWTEELKQLIITHPALLEAQEVSHQIEDDGMTMAAIAAQELARLKEVANWKIQANDSTDEFESDAMRLAAEAAQQSKEDKVGPNGHERQGNGEDKEHIDTDESELGGQPSVPDAPEDKETMQDEDSETRSVVTINPTVTISLAEPEKPPIILGDAPSGSSSSHDADSDPPEDPKIVEETLATLANDPHSSVAPAMFGAAAQSVADRSPVLDDYTDSDAIASVTSVAQAAYSSALALAADQYYSALSVVSAQAQGTSKPVHEQLFSSVSAAYGGAVSAASQKLNEVVAAASSGVYSAAPSPTKSSKLPEWNKVESIAARKLDEGRLWASIQYQSILIALGAATPTPTPTPEKYIEQAKYHYYAGLGLAQDRYSSFMAAASSAWSTATATATPTPTDFAGSASSMASVAGKSAASAANAADGAVKSACSAASEGVMSAAQEAQDTIGKAADAAAEQIVNVAGAVAGTWENIVSQISADVYGQPSAIGWYEGATQTAGSVVAAATGAVADSASSASDSAAKHFDAINEIISELVVGKEKTYSESIMSRLSAAYATATSNFGSLASEASVAASSVGDKVASAADQATDVVKASAQKVRDEL</sequence>
<feature type="compositionally biased region" description="Basic and acidic residues" evidence="1">
    <location>
        <begin position="315"/>
        <end position="330"/>
    </location>
</feature>
<proteinExistence type="predicted"/>
<name>A0A7S9PW70_EPIFF</name>
<evidence type="ECO:0000256" key="2">
    <source>
        <dbReference type="SAM" id="Phobius"/>
    </source>
</evidence>
<dbReference type="OrthoDB" id="3260408at2759"/>
<evidence type="ECO:0008006" key="5">
    <source>
        <dbReference type="Google" id="ProtNLM"/>
    </source>
</evidence>
<feature type="region of interest" description="Disordered" evidence="1">
    <location>
        <begin position="1"/>
        <end position="26"/>
    </location>
</feature>
<dbReference type="AlphaFoldDB" id="A0A7S9PW70"/>
<reference evidence="3 4" key="1">
    <citation type="journal article" date="2018" name="PLoS Genet.">
        <title>Repeat elements organise 3D genome structure and mediate transcription in the filamentous fungus Epichloe festucae.</title>
        <authorList>
            <person name="Winter D.J."/>
            <person name="Ganley A.R.D."/>
            <person name="Young C.A."/>
            <person name="Liachko I."/>
            <person name="Schardl C.L."/>
            <person name="Dupont P.Y."/>
            <person name="Berry D."/>
            <person name="Ram A."/>
            <person name="Scott B."/>
            <person name="Cox M.P."/>
        </authorList>
    </citation>
    <scope>NUCLEOTIDE SEQUENCE [LARGE SCALE GENOMIC DNA]</scope>
    <source>
        <strain evidence="3 4">Fl1</strain>
    </source>
</reference>
<keyword evidence="2" id="KW-0812">Transmembrane</keyword>